<keyword evidence="2" id="KW-1185">Reference proteome</keyword>
<name>A0A919V9S0_9ACTN</name>
<proteinExistence type="predicted"/>
<comment type="caution">
    <text evidence="1">The sequence shown here is derived from an EMBL/GenBank/DDBJ whole genome shotgun (WGS) entry which is preliminary data.</text>
</comment>
<dbReference type="RefSeq" id="WP_204033758.1">
    <property type="nucleotide sequence ID" value="NZ_BOOW01000061.1"/>
</dbReference>
<accession>A0A919V9S0</accession>
<reference evidence="1" key="1">
    <citation type="submission" date="2021-01" db="EMBL/GenBank/DDBJ databases">
        <title>Whole genome shotgun sequence of Sinosporangium siamense NBRC 109515.</title>
        <authorList>
            <person name="Komaki H."/>
            <person name="Tamura T."/>
        </authorList>
    </citation>
    <scope>NUCLEOTIDE SEQUENCE</scope>
    <source>
        <strain evidence="1">NBRC 109515</strain>
    </source>
</reference>
<gene>
    <name evidence="1" type="ORF">Ssi02_77310</name>
</gene>
<dbReference type="Pfam" id="PF06224">
    <property type="entry name" value="AlkZ-like"/>
    <property type="match status" value="1"/>
</dbReference>
<dbReference type="AlphaFoldDB" id="A0A919V9S0"/>
<protein>
    <submittedName>
        <fullName evidence="1">Uncharacterized protein</fullName>
    </submittedName>
</protein>
<organism evidence="1 2">
    <name type="scientific">Sinosporangium siamense</name>
    <dbReference type="NCBI Taxonomy" id="1367973"/>
    <lineage>
        <taxon>Bacteria</taxon>
        <taxon>Bacillati</taxon>
        <taxon>Actinomycetota</taxon>
        <taxon>Actinomycetes</taxon>
        <taxon>Streptosporangiales</taxon>
        <taxon>Streptosporangiaceae</taxon>
        <taxon>Sinosporangium</taxon>
    </lineage>
</organism>
<sequence>MSFLASDVPRLTWADVCAMRLRRHALDVPAREGGVAGVVADMAGLHAQVMSAAELGVGLRLAGATRVALREALWVERSVVKTFGPRGTVHVLPSRDLHLWTAALAAVPAPGVAVPPEMRMTPDQVEAVLEAVGDALKDAELTVDELTGEVVARAGAWAGDLVMPAFQGMWPRWRQVVAGLWHQRRSGRRIAVTVEPLVRLDASRSAGLERAVERVGEVLEGVPELTIGEVTVGGHA</sequence>
<dbReference type="InterPro" id="IPR009351">
    <property type="entry name" value="AlkZ-like"/>
</dbReference>
<dbReference type="Proteomes" id="UP000606172">
    <property type="component" value="Unassembled WGS sequence"/>
</dbReference>
<dbReference type="PANTHER" id="PTHR38479">
    <property type="entry name" value="LMO0824 PROTEIN"/>
    <property type="match status" value="1"/>
</dbReference>
<dbReference type="EMBL" id="BOOW01000061">
    <property type="protein sequence ID" value="GII97500.1"/>
    <property type="molecule type" value="Genomic_DNA"/>
</dbReference>
<evidence type="ECO:0000313" key="1">
    <source>
        <dbReference type="EMBL" id="GII97500.1"/>
    </source>
</evidence>
<evidence type="ECO:0000313" key="2">
    <source>
        <dbReference type="Proteomes" id="UP000606172"/>
    </source>
</evidence>
<dbReference type="PANTHER" id="PTHR38479:SF2">
    <property type="entry name" value="WINGED HELIX DNA-BINDING DOMAIN-CONTAINING PROTEIN"/>
    <property type="match status" value="1"/>
</dbReference>